<name>A0ABP7MFC9_9GAMM</name>
<keyword evidence="1" id="KW-0732">Signal</keyword>
<organism evidence="2 3">
    <name type="scientific">Litoribacillus peritrichatus</name>
    <dbReference type="NCBI Taxonomy" id="718191"/>
    <lineage>
        <taxon>Bacteria</taxon>
        <taxon>Pseudomonadati</taxon>
        <taxon>Pseudomonadota</taxon>
        <taxon>Gammaproteobacteria</taxon>
        <taxon>Oceanospirillales</taxon>
        <taxon>Oceanospirillaceae</taxon>
        <taxon>Litoribacillus</taxon>
    </lineage>
</organism>
<keyword evidence="3" id="KW-1185">Reference proteome</keyword>
<dbReference type="InterPro" id="IPR045758">
    <property type="entry name" value="AdeT1/2"/>
</dbReference>
<reference evidence="3" key="1">
    <citation type="journal article" date="2019" name="Int. J. Syst. Evol. Microbiol.">
        <title>The Global Catalogue of Microorganisms (GCM) 10K type strain sequencing project: providing services to taxonomists for standard genome sequencing and annotation.</title>
        <authorList>
            <consortium name="The Broad Institute Genomics Platform"/>
            <consortium name="The Broad Institute Genome Sequencing Center for Infectious Disease"/>
            <person name="Wu L."/>
            <person name="Ma J."/>
        </authorList>
    </citation>
    <scope>NUCLEOTIDE SEQUENCE [LARGE SCALE GENOMIC DNA]</scope>
    <source>
        <strain evidence="3">JCM 17551</strain>
    </source>
</reference>
<dbReference type="EMBL" id="BAABBN010000004">
    <property type="protein sequence ID" value="GAA3921952.1"/>
    <property type="molecule type" value="Genomic_DNA"/>
</dbReference>
<evidence type="ECO:0000313" key="3">
    <source>
        <dbReference type="Proteomes" id="UP001501565"/>
    </source>
</evidence>
<comment type="caution">
    <text evidence="2">The sequence shown here is derived from an EMBL/GenBank/DDBJ whole genome shotgun (WGS) entry which is preliminary data.</text>
</comment>
<dbReference type="RefSeq" id="WP_344797549.1">
    <property type="nucleotide sequence ID" value="NZ_BAABBN010000004.1"/>
</dbReference>
<gene>
    <name evidence="2" type="ORF">GCM10022277_17370</name>
</gene>
<feature type="signal peptide" evidence="1">
    <location>
        <begin position="1"/>
        <end position="22"/>
    </location>
</feature>
<sequence length="334" mass="36765">MSFKKLLAAGFAASMAVGTVQAAEKRSFCVFDPVGANGPLFNLMKESKTVALKAGVELELRAYTDEKIAAEDFKAGQCDSVLLTGTRAREFNKFTGTLEAMGAITSNDQLRLILQTLHSPKGAKFMKEGSYEVAGVLPAGAIYLFMRDQSVKDVKDLQGKKIATQDYDPAALTMVRHVGGSVVPATSSTFAGKFNNGSVDIAYAPAVAYTPLELYKGLGNEGGVFNYKIAQMNFQIIIHSDRMPEGFGQMSRDFSMGRFDEAFELIKTAEAEIKPQYWVDPLSKEHSTGYDNMLRDVRIKLRDDEVYHPKALKLMYKVRCKQDASRPECAEGLE</sequence>
<protein>
    <submittedName>
        <fullName evidence="2">DUF6091 family protein</fullName>
    </submittedName>
</protein>
<dbReference type="Gene3D" id="3.40.190.170">
    <property type="entry name" value="Bacterial extracellular solute-binding protein, family 7"/>
    <property type="match status" value="1"/>
</dbReference>
<dbReference type="InterPro" id="IPR038404">
    <property type="entry name" value="TRAP_DctP_sf"/>
</dbReference>
<dbReference type="Pfam" id="PF19582">
    <property type="entry name" value="AdeT1_2"/>
    <property type="match status" value="1"/>
</dbReference>
<proteinExistence type="predicted"/>
<evidence type="ECO:0000256" key="1">
    <source>
        <dbReference type="SAM" id="SignalP"/>
    </source>
</evidence>
<dbReference type="SUPFAM" id="SSF53850">
    <property type="entry name" value="Periplasmic binding protein-like II"/>
    <property type="match status" value="1"/>
</dbReference>
<accession>A0ABP7MFC9</accession>
<evidence type="ECO:0000313" key="2">
    <source>
        <dbReference type="EMBL" id="GAA3921952.1"/>
    </source>
</evidence>
<feature type="chain" id="PRO_5046455697" evidence="1">
    <location>
        <begin position="23"/>
        <end position="334"/>
    </location>
</feature>
<dbReference type="Proteomes" id="UP001501565">
    <property type="component" value="Unassembled WGS sequence"/>
</dbReference>